<organism evidence="1 2">
    <name type="scientific">Novosphingobium aerophilum</name>
    <dbReference type="NCBI Taxonomy" id="2839843"/>
    <lineage>
        <taxon>Bacteria</taxon>
        <taxon>Pseudomonadati</taxon>
        <taxon>Pseudomonadota</taxon>
        <taxon>Alphaproteobacteria</taxon>
        <taxon>Sphingomonadales</taxon>
        <taxon>Sphingomonadaceae</taxon>
        <taxon>Novosphingobium</taxon>
    </lineage>
</organism>
<sequence length="122" mass="12614">MAIEYGTVAPPRTGNVFLDGLLGPAVYNLSQFPTGITYVLQGRAGSSGVDGLGGSEWAKNGAAAAFVAAAEAWKAVCNIPLKPYPFYYNGSGTTGANWIEKYDYIGSESVSKLTLSVPVGGS</sequence>
<evidence type="ECO:0000313" key="2">
    <source>
        <dbReference type="Proteomes" id="UP000520156"/>
    </source>
</evidence>
<dbReference type="EMBL" id="JACLAU010000012">
    <property type="protein sequence ID" value="MBC2651934.1"/>
    <property type="molecule type" value="Genomic_DNA"/>
</dbReference>
<dbReference type="RefSeq" id="WP_185683357.1">
    <property type="nucleotide sequence ID" value="NZ_JACLAU010000012.1"/>
</dbReference>
<proteinExistence type="predicted"/>
<evidence type="ECO:0000313" key="1">
    <source>
        <dbReference type="EMBL" id="MBC2651934.1"/>
    </source>
</evidence>
<keyword evidence="2" id="KW-1185">Reference proteome</keyword>
<comment type="caution">
    <text evidence="1">The sequence shown here is derived from an EMBL/GenBank/DDBJ whole genome shotgun (WGS) entry which is preliminary data.</text>
</comment>
<dbReference type="AlphaFoldDB" id="A0A7X1KC56"/>
<reference evidence="1 2" key="1">
    <citation type="submission" date="2020-08" db="EMBL/GenBank/DDBJ databases">
        <title>The genome sequence of Novosphingobium flavum 4Y4.</title>
        <authorList>
            <person name="Liu Y."/>
        </authorList>
    </citation>
    <scope>NUCLEOTIDE SEQUENCE [LARGE SCALE GENOMIC DNA]</scope>
    <source>
        <strain evidence="1 2">4Y4</strain>
    </source>
</reference>
<accession>A0A7X1KC56</accession>
<protein>
    <submittedName>
        <fullName evidence="1">Uncharacterized protein</fullName>
    </submittedName>
</protein>
<name>A0A7X1KC56_9SPHN</name>
<dbReference type="Proteomes" id="UP000520156">
    <property type="component" value="Unassembled WGS sequence"/>
</dbReference>
<gene>
    <name evidence="1" type="ORF">H7F49_09475</name>
</gene>